<dbReference type="Proteomes" id="UP000052167">
    <property type="component" value="Unassembled WGS sequence"/>
</dbReference>
<sequence>MSKHFFQNATLRRVLLKTYRAYARSMVWRQGPKVFINSIPKAGTHLATAIIEEVPGLMQSRLHIDMWDVHSGKERLAPIADFKADVARFKRLLSEVRAGQIATGHLPWNPEIAAALRDMNFKVVFITRSPKDIVNSNLHYIKGLKRIYIHERLMREYATDEERRDAIEKGIPPRFPGDPCLDSIADIFKAYDGWANEESSEKLVLAFEDLVGMRGGGSQEKRIDSIKKIVAHVGLRPDPSVVEEIERASRSKRSFTFRSGKIGEGKSTSQASNSGAPSK</sequence>
<organism evidence="3 4">
    <name type="scientific">Pseudorhizobium pelagicum</name>
    <dbReference type="NCBI Taxonomy" id="1509405"/>
    <lineage>
        <taxon>Bacteria</taxon>
        <taxon>Pseudomonadati</taxon>
        <taxon>Pseudomonadota</taxon>
        <taxon>Alphaproteobacteria</taxon>
        <taxon>Hyphomicrobiales</taxon>
        <taxon>Rhizobiaceae</taxon>
        <taxon>Rhizobium/Agrobacterium group</taxon>
        <taxon>Pseudorhizobium</taxon>
    </lineage>
</organism>
<gene>
    <name evidence="3" type="ORF">GV68_25840</name>
</gene>
<evidence type="ECO:0000256" key="1">
    <source>
        <dbReference type="SAM" id="MobiDB-lite"/>
    </source>
</evidence>
<dbReference type="AlphaFoldDB" id="A0A922TBE2"/>
<feature type="compositionally biased region" description="Polar residues" evidence="1">
    <location>
        <begin position="266"/>
        <end position="279"/>
    </location>
</feature>
<evidence type="ECO:0000259" key="2">
    <source>
        <dbReference type="Pfam" id="PF00685"/>
    </source>
</evidence>
<reference evidence="3 4" key="1">
    <citation type="submission" date="2014-06" db="EMBL/GenBank/DDBJ databases">
        <title>Rhizobium pelagicum/R2-400B4.</title>
        <authorList>
            <person name="Kimes N.E."/>
            <person name="Lopez-Perez M."/>
        </authorList>
    </citation>
    <scope>NUCLEOTIDE SEQUENCE [LARGE SCALE GENOMIC DNA]</scope>
    <source>
        <strain evidence="3 4">R2-400B4</strain>
    </source>
</reference>
<feature type="domain" description="Sulfotransferase" evidence="2">
    <location>
        <begin position="32"/>
        <end position="153"/>
    </location>
</feature>
<dbReference type="Pfam" id="PF00685">
    <property type="entry name" value="Sulfotransfer_1"/>
    <property type="match status" value="1"/>
</dbReference>
<comment type="caution">
    <text evidence="3">The sequence shown here is derived from an EMBL/GenBank/DDBJ whole genome shotgun (WGS) entry which is preliminary data.</text>
</comment>
<dbReference type="OrthoDB" id="9804504at2"/>
<dbReference type="EMBL" id="JOKJ01000009">
    <property type="protein sequence ID" value="KEQ08622.1"/>
    <property type="molecule type" value="Genomic_DNA"/>
</dbReference>
<dbReference type="InterPro" id="IPR027417">
    <property type="entry name" value="P-loop_NTPase"/>
</dbReference>
<proteinExistence type="predicted"/>
<dbReference type="SUPFAM" id="SSF52540">
    <property type="entry name" value="P-loop containing nucleoside triphosphate hydrolases"/>
    <property type="match status" value="1"/>
</dbReference>
<dbReference type="InterPro" id="IPR000863">
    <property type="entry name" value="Sulfotransferase_dom"/>
</dbReference>
<feature type="region of interest" description="Disordered" evidence="1">
    <location>
        <begin position="256"/>
        <end position="279"/>
    </location>
</feature>
<dbReference type="RefSeq" id="WP_037165197.1">
    <property type="nucleotide sequence ID" value="NZ_CAJXID010000031.1"/>
</dbReference>
<protein>
    <recommendedName>
        <fullName evidence="2">Sulfotransferase domain-containing protein</fullName>
    </recommendedName>
</protein>
<evidence type="ECO:0000313" key="4">
    <source>
        <dbReference type="Proteomes" id="UP000052167"/>
    </source>
</evidence>
<name>A0A922TBE2_9HYPH</name>
<keyword evidence="4" id="KW-1185">Reference proteome</keyword>
<dbReference type="Gene3D" id="3.40.50.300">
    <property type="entry name" value="P-loop containing nucleotide triphosphate hydrolases"/>
    <property type="match status" value="1"/>
</dbReference>
<accession>A0A922TBE2</accession>
<dbReference type="GO" id="GO:0008146">
    <property type="term" value="F:sulfotransferase activity"/>
    <property type="evidence" value="ECO:0007669"/>
    <property type="project" value="InterPro"/>
</dbReference>
<evidence type="ECO:0000313" key="3">
    <source>
        <dbReference type="EMBL" id="KEQ08622.1"/>
    </source>
</evidence>